<keyword evidence="1" id="KW-0812">Transmembrane</keyword>
<proteinExistence type="predicted"/>
<keyword evidence="3" id="KW-1185">Reference proteome</keyword>
<protein>
    <submittedName>
        <fullName evidence="2">Uncharacterized protein</fullName>
    </submittedName>
</protein>
<dbReference type="AlphaFoldDB" id="A0A1G9K066"/>
<organism evidence="2 3">
    <name type="scientific">Halarsenatibacter silvermanii</name>
    <dbReference type="NCBI Taxonomy" id="321763"/>
    <lineage>
        <taxon>Bacteria</taxon>
        <taxon>Bacillati</taxon>
        <taxon>Bacillota</taxon>
        <taxon>Clostridia</taxon>
        <taxon>Halanaerobiales</taxon>
        <taxon>Halarsenatibacteraceae</taxon>
        <taxon>Halarsenatibacter</taxon>
    </lineage>
</organism>
<evidence type="ECO:0000256" key="1">
    <source>
        <dbReference type="SAM" id="Phobius"/>
    </source>
</evidence>
<dbReference type="EMBL" id="FNGO01000004">
    <property type="protein sequence ID" value="SDL42886.1"/>
    <property type="molecule type" value="Genomic_DNA"/>
</dbReference>
<name>A0A1G9K066_9FIRM</name>
<reference evidence="2 3" key="1">
    <citation type="submission" date="2016-10" db="EMBL/GenBank/DDBJ databases">
        <authorList>
            <person name="de Groot N.N."/>
        </authorList>
    </citation>
    <scope>NUCLEOTIDE SEQUENCE [LARGE SCALE GENOMIC DNA]</scope>
    <source>
        <strain evidence="2 3">SLAS-1</strain>
    </source>
</reference>
<dbReference type="STRING" id="321763.SAMN04488692_104131"/>
<feature type="transmembrane region" description="Helical" evidence="1">
    <location>
        <begin position="6"/>
        <end position="24"/>
    </location>
</feature>
<evidence type="ECO:0000313" key="3">
    <source>
        <dbReference type="Proteomes" id="UP000199476"/>
    </source>
</evidence>
<dbReference type="Proteomes" id="UP000199476">
    <property type="component" value="Unassembled WGS sequence"/>
</dbReference>
<gene>
    <name evidence="2" type="ORF">SAMN04488692_104131</name>
</gene>
<keyword evidence="1" id="KW-1133">Transmembrane helix</keyword>
<keyword evidence="1" id="KW-0472">Membrane</keyword>
<accession>A0A1G9K066</accession>
<sequence length="137" mass="15439">MEVIIAMTLLGIISASYLSISLAVEQRQERRERKMDFYLTAQEISQEIVHNLAAPEGDKLLSLLRQELKLAQLLETNNISGDNHPEYIKNWTITSAEDISFLIDIYVFTITDSDNNSLYFTFIERGGLLGGLGGVKK</sequence>
<evidence type="ECO:0000313" key="2">
    <source>
        <dbReference type="EMBL" id="SDL42886.1"/>
    </source>
</evidence>